<dbReference type="PANTHER" id="PTHR35862:SF3">
    <property type="entry name" value="FELS-2 PROPHAGE PROTEIN"/>
    <property type="match status" value="1"/>
</dbReference>
<dbReference type="Gene3D" id="3.55.50.10">
    <property type="entry name" value="Baseplate protein-like domains"/>
    <property type="match status" value="1"/>
</dbReference>
<sequence>MINPSPMFTGNTVSSTAPAYSAGRTLAPDFRLTIDEKDITGNLRPRLLSLTLTDNRGLEADQLDIELDDADGQIHLPGRGAIIKVFLGWQGEALIGKGSFTVDEIEHRGAPNILTIRGRSADFRGSLNSRREASYHETTLGEIINQIAARHNLEPVVSDALAAIPIPHIDQTQESDAAFITRLAERNGAVAAIKAGRLMLILPGYGKTASGKPIPQILIQRRDGDRHSFSISDREAYTGVTATWRHTKDPKPQKVKVTRVKKQPHLRALQHPKGKANKPHPTKTPEARTGEYLAGDNENVYAIHTVYANKAAAVRAAQTKWNKLQRGVAEFSLCLALGRADLYPETPAQVRGFKSVIDQQPWILTKVTHQLSNSGYTTSINMEVSLSGMHEGAVEIEVNN</sequence>
<dbReference type="AlphaFoldDB" id="A0A4V2Q2Q9"/>
<evidence type="ECO:0000313" key="2">
    <source>
        <dbReference type="EMBL" id="TCL03728.1"/>
    </source>
</evidence>
<reference evidence="2 3" key="1">
    <citation type="submission" date="2019-02" db="EMBL/GenBank/DDBJ databases">
        <title>Investigation of anaerobic lignin degradation for improved lignocellulosic biofuels.</title>
        <authorList>
            <person name="Deangelis K."/>
        </authorList>
    </citation>
    <scope>NUCLEOTIDE SEQUENCE [LARGE SCALE GENOMIC DNA]</scope>
    <source>
        <strain evidence="2 3">159R</strain>
    </source>
</reference>
<dbReference type="Proteomes" id="UP000294555">
    <property type="component" value="Unassembled WGS sequence"/>
</dbReference>
<feature type="compositionally biased region" description="Basic residues" evidence="1">
    <location>
        <begin position="267"/>
        <end position="281"/>
    </location>
</feature>
<accession>A0A4V2Q2Q9</accession>
<dbReference type="PANTHER" id="PTHR35862">
    <property type="entry name" value="FELS-2 PROPHAGE PROTEIN"/>
    <property type="match status" value="1"/>
</dbReference>
<comment type="caution">
    <text evidence="2">The sequence shown here is derived from an EMBL/GenBank/DDBJ whole genome shotgun (WGS) entry which is preliminary data.</text>
</comment>
<dbReference type="InterPro" id="IPR052726">
    <property type="entry name" value="Phage_Baseplate_Hub"/>
</dbReference>
<dbReference type="EMBL" id="SJOI01000001">
    <property type="protein sequence ID" value="TCL03728.1"/>
    <property type="molecule type" value="Genomic_DNA"/>
</dbReference>
<organism evidence="2 3">
    <name type="scientific">Sodalis ligni</name>
    <dbReference type="NCBI Taxonomy" id="2697027"/>
    <lineage>
        <taxon>Bacteria</taxon>
        <taxon>Pseudomonadati</taxon>
        <taxon>Pseudomonadota</taxon>
        <taxon>Gammaproteobacteria</taxon>
        <taxon>Enterobacterales</taxon>
        <taxon>Bruguierivoracaceae</taxon>
        <taxon>Sodalis</taxon>
    </lineage>
</organism>
<name>A0A4V2Q2Q9_9GAMM</name>
<evidence type="ECO:0000313" key="3">
    <source>
        <dbReference type="Proteomes" id="UP000294555"/>
    </source>
</evidence>
<keyword evidence="3" id="KW-1185">Reference proteome</keyword>
<dbReference type="Pfam" id="PF05954">
    <property type="entry name" value="Phage_GPD"/>
    <property type="match status" value="1"/>
</dbReference>
<evidence type="ECO:0008006" key="4">
    <source>
        <dbReference type="Google" id="ProtNLM"/>
    </source>
</evidence>
<proteinExistence type="predicted"/>
<evidence type="ECO:0000256" key="1">
    <source>
        <dbReference type="SAM" id="MobiDB-lite"/>
    </source>
</evidence>
<gene>
    <name evidence="2" type="ORF">EZJ58_1807</name>
</gene>
<feature type="region of interest" description="Disordered" evidence="1">
    <location>
        <begin position="267"/>
        <end position="287"/>
    </location>
</feature>
<protein>
    <recommendedName>
        <fullName evidence="4">Phage protein D</fullName>
    </recommendedName>
</protein>
<dbReference type="SUPFAM" id="SSF69279">
    <property type="entry name" value="Phage tail proteins"/>
    <property type="match status" value="1"/>
</dbReference>